<reference evidence="6 7" key="1">
    <citation type="journal article" date="2012" name="J. Bacteriol.">
        <title>Genome sequence of the pathogenic Herbaspirillum seropedicae strain Os34, isolated from rice roots.</title>
        <authorList>
            <person name="Ye W."/>
            <person name="Ye S."/>
            <person name="Liu J."/>
            <person name="Chang S."/>
            <person name="Chen M."/>
            <person name="Zhu B."/>
            <person name="Guo L."/>
            <person name="An Q."/>
        </authorList>
    </citation>
    <scope>NUCLEOTIDE SEQUENCE [LARGE SCALE GENOMIC DNA]</scope>
    <source>
        <strain evidence="6 7">Os34</strain>
    </source>
</reference>
<evidence type="ECO:0000256" key="3">
    <source>
        <dbReference type="ARBA" id="ARBA00023163"/>
    </source>
</evidence>
<dbReference type="Proteomes" id="UP000501648">
    <property type="component" value="Chromosome"/>
</dbReference>
<dbReference type="InterPro" id="IPR028082">
    <property type="entry name" value="Peripla_BP_I"/>
</dbReference>
<organism evidence="6 7">
    <name type="scientific">Herbaspirillum rubrisubalbicans Os34</name>
    <dbReference type="NCBI Taxonomy" id="1235827"/>
    <lineage>
        <taxon>Bacteria</taxon>
        <taxon>Pseudomonadati</taxon>
        <taxon>Pseudomonadota</taxon>
        <taxon>Betaproteobacteria</taxon>
        <taxon>Burkholderiales</taxon>
        <taxon>Oxalobacteraceae</taxon>
        <taxon>Herbaspirillum</taxon>
    </lineage>
</organism>
<dbReference type="AlphaFoldDB" id="A0A6M3ZM63"/>
<evidence type="ECO:0000259" key="5">
    <source>
        <dbReference type="PROSITE" id="PS50932"/>
    </source>
</evidence>
<keyword evidence="1" id="KW-0805">Transcription regulation</keyword>
<dbReference type="PROSITE" id="PS50932">
    <property type="entry name" value="HTH_LACI_2"/>
    <property type="match status" value="1"/>
</dbReference>
<feature type="region of interest" description="Disordered" evidence="4">
    <location>
        <begin position="1"/>
        <end position="26"/>
    </location>
</feature>
<dbReference type="GO" id="GO:0003700">
    <property type="term" value="F:DNA-binding transcription factor activity"/>
    <property type="evidence" value="ECO:0007669"/>
    <property type="project" value="TreeGrafter"/>
</dbReference>
<dbReference type="CDD" id="cd01392">
    <property type="entry name" value="HTH_LacI"/>
    <property type="match status" value="1"/>
</dbReference>
<dbReference type="CDD" id="cd01575">
    <property type="entry name" value="PBP1_GntR"/>
    <property type="match status" value="1"/>
</dbReference>
<dbReference type="EMBL" id="CP008956">
    <property type="protein sequence ID" value="QJP99605.1"/>
    <property type="molecule type" value="Genomic_DNA"/>
</dbReference>
<dbReference type="Pfam" id="PF00356">
    <property type="entry name" value="LacI"/>
    <property type="match status" value="1"/>
</dbReference>
<dbReference type="Gene3D" id="3.40.50.2300">
    <property type="match status" value="2"/>
</dbReference>
<evidence type="ECO:0000256" key="4">
    <source>
        <dbReference type="SAM" id="MobiDB-lite"/>
    </source>
</evidence>
<evidence type="ECO:0000313" key="7">
    <source>
        <dbReference type="Proteomes" id="UP000501648"/>
    </source>
</evidence>
<gene>
    <name evidence="6" type="ORF">C798_05010</name>
</gene>
<dbReference type="GO" id="GO:0000976">
    <property type="term" value="F:transcription cis-regulatory region binding"/>
    <property type="evidence" value="ECO:0007669"/>
    <property type="project" value="TreeGrafter"/>
</dbReference>
<accession>A0A6M3ZM63</accession>
<keyword evidence="3" id="KW-0804">Transcription</keyword>
<feature type="compositionally biased region" description="Low complexity" evidence="4">
    <location>
        <begin position="1"/>
        <end position="24"/>
    </location>
</feature>
<evidence type="ECO:0000256" key="2">
    <source>
        <dbReference type="ARBA" id="ARBA00023125"/>
    </source>
</evidence>
<dbReference type="InterPro" id="IPR010982">
    <property type="entry name" value="Lambda_DNA-bd_dom_sf"/>
</dbReference>
<dbReference type="InterPro" id="IPR000843">
    <property type="entry name" value="HTH_LacI"/>
</dbReference>
<dbReference type="RefSeq" id="WP_017453795.1">
    <property type="nucleotide sequence ID" value="NZ_CP008956.1"/>
</dbReference>
<dbReference type="PANTHER" id="PTHR30146">
    <property type="entry name" value="LACI-RELATED TRANSCRIPTIONAL REPRESSOR"/>
    <property type="match status" value="1"/>
</dbReference>
<protein>
    <submittedName>
        <fullName evidence="6">Transcriptional regulator</fullName>
    </submittedName>
</protein>
<dbReference type="PANTHER" id="PTHR30146:SF33">
    <property type="entry name" value="TRANSCRIPTIONAL REGULATOR"/>
    <property type="match status" value="1"/>
</dbReference>
<evidence type="ECO:0000313" key="6">
    <source>
        <dbReference type="EMBL" id="QJP99605.1"/>
    </source>
</evidence>
<keyword evidence="2" id="KW-0238">DNA-binding</keyword>
<dbReference type="InterPro" id="IPR046335">
    <property type="entry name" value="LacI/GalR-like_sensor"/>
</dbReference>
<dbReference type="Gene3D" id="1.10.260.40">
    <property type="entry name" value="lambda repressor-like DNA-binding domains"/>
    <property type="match status" value="1"/>
</dbReference>
<dbReference type="SMART" id="SM00354">
    <property type="entry name" value="HTH_LACI"/>
    <property type="match status" value="1"/>
</dbReference>
<evidence type="ECO:0000256" key="1">
    <source>
        <dbReference type="ARBA" id="ARBA00023015"/>
    </source>
</evidence>
<name>A0A6M3ZM63_9BURK</name>
<dbReference type="Pfam" id="PF13377">
    <property type="entry name" value="Peripla_BP_3"/>
    <property type="match status" value="1"/>
</dbReference>
<sequence length="360" mass="39054">MTQRAAPKSKLKATSPAAKPAKSAVRGSRATGRVTIMDVAAEAGVSSMTVSRALKTPALVQEQSRLRIQQAIQKLGYVPNQAASTLASARSQVVAVLVPSLTNAVFIETLSGIRDYLAQAGYQFLIGETGYVRAKEEQLIATYLAHAPAGFLLSSSEQHEILQSQAASRHIPAVRMFDLGRSQQDYSVGFSQTRAGHAVARHLVERGYRRPAFLAAQLDPRMMKRREGFRKGLLEAGIAPDIEVLLPQPTTVDMGAQLLRCVLEQHPDCDSVFCCNDDLALGALFECQRQGISVPREMAIAGFNDLSWAACATPSITTVVTPRYDIGYKSAEMLVRQLKGEAIPKGRLDLGFELALREST</sequence>
<dbReference type="PROSITE" id="PS00356">
    <property type="entry name" value="HTH_LACI_1"/>
    <property type="match status" value="1"/>
</dbReference>
<dbReference type="SUPFAM" id="SSF47413">
    <property type="entry name" value="lambda repressor-like DNA-binding domains"/>
    <property type="match status" value="1"/>
</dbReference>
<dbReference type="SUPFAM" id="SSF53822">
    <property type="entry name" value="Periplasmic binding protein-like I"/>
    <property type="match status" value="1"/>
</dbReference>
<feature type="domain" description="HTH lacI-type" evidence="5">
    <location>
        <begin position="34"/>
        <end position="88"/>
    </location>
</feature>
<proteinExistence type="predicted"/>